<keyword evidence="3" id="KW-1185">Reference proteome</keyword>
<dbReference type="OrthoDB" id="3301904at2759"/>
<feature type="signal peptide" evidence="1">
    <location>
        <begin position="1"/>
        <end position="19"/>
    </location>
</feature>
<dbReference type="AlphaFoldDB" id="A0A4S4KY50"/>
<proteinExistence type="predicted"/>
<comment type="caution">
    <text evidence="2">The sequence shown here is derived from an EMBL/GenBank/DDBJ whole genome shotgun (WGS) entry which is preliminary data.</text>
</comment>
<accession>A0A4S4KY50</accession>
<organism evidence="2 3">
    <name type="scientific">Bondarzewia mesenterica</name>
    <dbReference type="NCBI Taxonomy" id="1095465"/>
    <lineage>
        <taxon>Eukaryota</taxon>
        <taxon>Fungi</taxon>
        <taxon>Dikarya</taxon>
        <taxon>Basidiomycota</taxon>
        <taxon>Agaricomycotina</taxon>
        <taxon>Agaricomycetes</taxon>
        <taxon>Russulales</taxon>
        <taxon>Bondarzewiaceae</taxon>
        <taxon>Bondarzewia</taxon>
    </lineage>
</organism>
<evidence type="ECO:0000256" key="1">
    <source>
        <dbReference type="SAM" id="SignalP"/>
    </source>
</evidence>
<evidence type="ECO:0000313" key="3">
    <source>
        <dbReference type="Proteomes" id="UP000310158"/>
    </source>
</evidence>
<dbReference type="Proteomes" id="UP000310158">
    <property type="component" value="Unassembled WGS sequence"/>
</dbReference>
<keyword evidence="1" id="KW-0732">Signal</keyword>
<feature type="chain" id="PRO_5020381531" evidence="1">
    <location>
        <begin position="20"/>
        <end position="66"/>
    </location>
</feature>
<reference evidence="2 3" key="1">
    <citation type="submission" date="2019-02" db="EMBL/GenBank/DDBJ databases">
        <title>Genome sequencing of the rare red list fungi Bondarzewia mesenterica.</title>
        <authorList>
            <person name="Buettner E."/>
            <person name="Kellner H."/>
        </authorList>
    </citation>
    <scope>NUCLEOTIDE SEQUENCE [LARGE SCALE GENOMIC DNA]</scope>
    <source>
        <strain evidence="2 3">DSM 108281</strain>
    </source>
</reference>
<gene>
    <name evidence="2" type="ORF">EW146_g10335</name>
</gene>
<sequence length="66" mass="7638">MRVFAILLSALMFVVLSHAAATPRSEDADLKKLMDFRREEDAALVTSKPMIHRRDEDMDLKKLMDF</sequence>
<name>A0A4S4KY50_9AGAM</name>
<protein>
    <submittedName>
        <fullName evidence="2">Uncharacterized protein</fullName>
    </submittedName>
</protein>
<evidence type="ECO:0000313" key="2">
    <source>
        <dbReference type="EMBL" id="THH03819.1"/>
    </source>
</evidence>
<dbReference type="EMBL" id="SGPL01001265">
    <property type="protein sequence ID" value="THH03819.1"/>
    <property type="molecule type" value="Genomic_DNA"/>
</dbReference>